<dbReference type="Pfam" id="PF00990">
    <property type="entry name" value="GGDEF"/>
    <property type="match status" value="1"/>
</dbReference>
<feature type="domain" description="GGDEF" evidence="2">
    <location>
        <begin position="514"/>
        <end position="640"/>
    </location>
</feature>
<dbReference type="InterPro" id="IPR029787">
    <property type="entry name" value="Nucleotide_cyclase"/>
</dbReference>
<dbReference type="PROSITE" id="PS50887">
    <property type="entry name" value="GGDEF"/>
    <property type="match status" value="1"/>
</dbReference>
<proteinExistence type="predicted"/>
<dbReference type="InterPro" id="IPR050469">
    <property type="entry name" value="Diguanylate_Cyclase"/>
</dbReference>
<evidence type="ECO:0000313" key="3">
    <source>
        <dbReference type="EMBL" id="MBM6738104.1"/>
    </source>
</evidence>
<sequence>MKVREKINWGRPMTVTAILIALIISVSCGVSAWINHREEERSFERLYEEAGGIADEIEYNMKNDREELEMIAAVVASYNDLGSKELWSLLDSYTTIGMMSRVEMLLPDNTVITKGGQRIDAEGRLSFSEEASLGEHISDRETDLTGDEEYIVRHYVPVKKDNETIAMLYGVIELGTLPDSIANKPYDGDAAIYVIDGETGDFLVDTWHPGETGNIWALGERKMAPGYDQKQLEQGLIDGKDGYVVFVSASIGEYLYFCYKPMNINQWRIALSVPEDVVFQNADEIKGALNYAFIFEIICFILYFLWISRYFRSVTDEKQRKLETINYMYDVENLLFNAHEKQENIATTLEKIAHILSAERVCFWMVGRSREEKRFIWQRDEGAADQDLSTRKEKIYRLLEYFGQGNNEFAAYSPEEIERKLPGNSQGMMENIIAVPVKDLEGRICGILIGCNMDRNKADTAFLESVKFSFSMFCQNLDTLNAVREYGERDALTGLYNRNKYEEDLPKVQGCYEHSLACVYIDVNGLHELNNTKGHEAGDMMLKTVSRKIRDRFGEEYAYRIGGDEFVVFVPDQPEEVSGRLAEELIGFLKEDGYYISVGIAWEENGAVDGLIKTAERKMYIEKKKFYEQAVNDRRGKSRL</sequence>
<evidence type="ECO:0000313" key="4">
    <source>
        <dbReference type="Proteomes" id="UP000716906"/>
    </source>
</evidence>
<keyword evidence="1" id="KW-0472">Membrane</keyword>
<dbReference type="InterPro" id="IPR043128">
    <property type="entry name" value="Rev_trsase/Diguanyl_cyclase"/>
</dbReference>
<keyword evidence="1" id="KW-1133">Transmembrane helix</keyword>
<dbReference type="PANTHER" id="PTHR45138:SF9">
    <property type="entry name" value="DIGUANYLATE CYCLASE DGCM-RELATED"/>
    <property type="match status" value="1"/>
</dbReference>
<dbReference type="PANTHER" id="PTHR45138">
    <property type="entry name" value="REGULATORY COMPONENTS OF SENSORY TRANSDUCTION SYSTEM"/>
    <property type="match status" value="1"/>
</dbReference>
<accession>A0ABS2E8X3</accession>
<comment type="caution">
    <text evidence="3">The sequence shown here is derived from an EMBL/GenBank/DDBJ whole genome shotgun (WGS) entry which is preliminary data.</text>
</comment>
<name>A0ABS2E8X3_9FIRM</name>
<reference evidence="3 4" key="1">
    <citation type="journal article" date="2021" name="Sci. Rep.">
        <title>The distribution of antibiotic resistance genes in chicken gut microbiota commensals.</title>
        <authorList>
            <person name="Juricova H."/>
            <person name="Matiasovicova J."/>
            <person name="Kubasova T."/>
            <person name="Cejkova D."/>
            <person name="Rychlik I."/>
        </authorList>
    </citation>
    <scope>NUCLEOTIDE SEQUENCE [LARGE SCALE GENOMIC DNA]</scope>
    <source>
        <strain evidence="3 4">An773</strain>
    </source>
</reference>
<dbReference type="Proteomes" id="UP000716906">
    <property type="component" value="Unassembled WGS sequence"/>
</dbReference>
<keyword evidence="1" id="KW-0812">Transmembrane</keyword>
<feature type="transmembrane region" description="Helical" evidence="1">
    <location>
        <begin position="288"/>
        <end position="311"/>
    </location>
</feature>
<dbReference type="InterPro" id="IPR000160">
    <property type="entry name" value="GGDEF_dom"/>
</dbReference>
<evidence type="ECO:0000256" key="1">
    <source>
        <dbReference type="SAM" id="Phobius"/>
    </source>
</evidence>
<gene>
    <name evidence="3" type="ORF">H7U36_08310</name>
</gene>
<dbReference type="Gene3D" id="3.30.70.270">
    <property type="match status" value="1"/>
</dbReference>
<keyword evidence="4" id="KW-1185">Reference proteome</keyword>
<dbReference type="PROSITE" id="PS51257">
    <property type="entry name" value="PROKAR_LIPOPROTEIN"/>
    <property type="match status" value="1"/>
</dbReference>
<dbReference type="EMBL" id="JACLYY010000007">
    <property type="protein sequence ID" value="MBM6738104.1"/>
    <property type="molecule type" value="Genomic_DNA"/>
</dbReference>
<dbReference type="SUPFAM" id="SSF55073">
    <property type="entry name" value="Nucleotide cyclase"/>
    <property type="match status" value="1"/>
</dbReference>
<dbReference type="NCBIfam" id="TIGR00254">
    <property type="entry name" value="GGDEF"/>
    <property type="match status" value="1"/>
</dbReference>
<protein>
    <submittedName>
        <fullName evidence="3">GGDEF domain-containing protein</fullName>
    </submittedName>
</protein>
<dbReference type="SMART" id="SM00267">
    <property type="entry name" value="GGDEF"/>
    <property type="match status" value="1"/>
</dbReference>
<evidence type="ECO:0000259" key="2">
    <source>
        <dbReference type="PROSITE" id="PS50887"/>
    </source>
</evidence>
<dbReference type="CDD" id="cd01949">
    <property type="entry name" value="GGDEF"/>
    <property type="match status" value="1"/>
</dbReference>
<dbReference type="Gene3D" id="3.30.450.20">
    <property type="entry name" value="PAS domain"/>
    <property type="match status" value="1"/>
</dbReference>
<dbReference type="SUPFAM" id="SSF55781">
    <property type="entry name" value="GAF domain-like"/>
    <property type="match status" value="1"/>
</dbReference>
<organism evidence="3 4">
    <name type="scientific">Faecalicatena fissicatena</name>
    <dbReference type="NCBI Taxonomy" id="290055"/>
    <lineage>
        <taxon>Bacteria</taxon>
        <taxon>Bacillati</taxon>
        <taxon>Bacillota</taxon>
        <taxon>Clostridia</taxon>
        <taxon>Lachnospirales</taxon>
        <taxon>Lachnospiraceae</taxon>
        <taxon>Faecalicatena</taxon>
    </lineage>
</organism>